<organism evidence="2 3">
    <name type="scientific">Reticulomyxa filosa</name>
    <dbReference type="NCBI Taxonomy" id="46433"/>
    <lineage>
        <taxon>Eukaryota</taxon>
        <taxon>Sar</taxon>
        <taxon>Rhizaria</taxon>
        <taxon>Retaria</taxon>
        <taxon>Foraminifera</taxon>
        <taxon>Monothalamids</taxon>
        <taxon>Reticulomyxidae</taxon>
        <taxon>Reticulomyxa</taxon>
    </lineage>
</organism>
<accession>X6M8U9</accession>
<gene>
    <name evidence="2" type="ORF">RFI_27932</name>
</gene>
<dbReference type="PANTHER" id="PTHR22957:SF263">
    <property type="entry name" value="MITOTIC CHECK POINT PROTEIN BUB2"/>
    <property type="match status" value="1"/>
</dbReference>
<dbReference type="Gene3D" id="1.10.8.270">
    <property type="entry name" value="putative rabgap domain of human tbc1 domain family member 14 like domains"/>
    <property type="match status" value="1"/>
</dbReference>
<dbReference type="Proteomes" id="UP000023152">
    <property type="component" value="Unassembled WGS sequence"/>
</dbReference>
<feature type="non-terminal residue" evidence="2">
    <location>
        <position position="165"/>
    </location>
</feature>
<evidence type="ECO:0000313" key="3">
    <source>
        <dbReference type="Proteomes" id="UP000023152"/>
    </source>
</evidence>
<evidence type="ECO:0000259" key="1">
    <source>
        <dbReference type="PROSITE" id="PS50086"/>
    </source>
</evidence>
<keyword evidence="3" id="KW-1185">Reference proteome</keyword>
<dbReference type="AlphaFoldDB" id="X6M8U9"/>
<protein>
    <submittedName>
        <fullName evidence="2">RabGAP/TBC domain-containing protein</fullName>
    </submittedName>
</protein>
<dbReference type="PROSITE" id="PS50086">
    <property type="entry name" value="TBC_RABGAP"/>
    <property type="match status" value="1"/>
</dbReference>
<evidence type="ECO:0000313" key="2">
    <source>
        <dbReference type="EMBL" id="ETO09445.1"/>
    </source>
</evidence>
<dbReference type="EMBL" id="ASPP01024062">
    <property type="protein sequence ID" value="ETO09445.1"/>
    <property type="molecule type" value="Genomic_DNA"/>
</dbReference>
<reference evidence="2 3" key="1">
    <citation type="journal article" date="2013" name="Curr. Biol.">
        <title>The Genome of the Foraminiferan Reticulomyxa filosa.</title>
        <authorList>
            <person name="Glockner G."/>
            <person name="Hulsmann N."/>
            <person name="Schleicher M."/>
            <person name="Noegel A.A."/>
            <person name="Eichinger L."/>
            <person name="Gallinger C."/>
            <person name="Pawlowski J."/>
            <person name="Sierra R."/>
            <person name="Euteneuer U."/>
            <person name="Pillet L."/>
            <person name="Moustafa A."/>
            <person name="Platzer M."/>
            <person name="Groth M."/>
            <person name="Szafranski K."/>
            <person name="Schliwa M."/>
        </authorList>
    </citation>
    <scope>NUCLEOTIDE SEQUENCE [LARGE SCALE GENOMIC DNA]</scope>
</reference>
<dbReference type="GO" id="GO:0005096">
    <property type="term" value="F:GTPase activator activity"/>
    <property type="evidence" value="ECO:0007669"/>
    <property type="project" value="TreeGrafter"/>
</dbReference>
<dbReference type="OrthoDB" id="10263206at2759"/>
<dbReference type="Gene3D" id="1.10.472.80">
    <property type="entry name" value="Ypt/Rab-GAP domain of gyp1p, domain 3"/>
    <property type="match status" value="1"/>
</dbReference>
<dbReference type="SUPFAM" id="SSF47923">
    <property type="entry name" value="Ypt/Rab-GAP domain of gyp1p"/>
    <property type="match status" value="2"/>
</dbReference>
<proteinExistence type="predicted"/>
<dbReference type="Pfam" id="PF00566">
    <property type="entry name" value="RabGAP-TBC"/>
    <property type="match status" value="1"/>
</dbReference>
<dbReference type="InterPro" id="IPR000195">
    <property type="entry name" value="Rab-GAP-TBC_dom"/>
</dbReference>
<dbReference type="SMART" id="SM00164">
    <property type="entry name" value="TBC"/>
    <property type="match status" value="1"/>
</dbReference>
<name>X6M8U9_RETFI</name>
<feature type="domain" description="Rab-GAP TBC" evidence="1">
    <location>
        <begin position="1"/>
        <end position="161"/>
    </location>
</feature>
<dbReference type="PANTHER" id="PTHR22957">
    <property type="entry name" value="TBC1 DOMAIN FAMILY MEMBER GTPASE-ACTIVATING PROTEIN"/>
    <property type="match status" value="1"/>
</dbReference>
<dbReference type="InterPro" id="IPR035969">
    <property type="entry name" value="Rab-GAP_TBC_sf"/>
</dbReference>
<comment type="caution">
    <text evidence="2">The sequence shown here is derived from an EMBL/GenBank/DDBJ whole genome shotgun (WGS) entry which is preliminary data.</text>
</comment>
<sequence>MNKYINININKLIKRCTCYFDIRKDTMRTFKTNGFFKGRVSEKALIRVINSYCHKSQSNYVQGMDVIAAMLLLNMTELDAFATLTVVLVPSQPEQGLAGAFGSTMLVFKILQLVDKPLSDHLSDPSIHPFALFFPVMSSLLSITKPIVQVMRLWDFLFAFGLHMI</sequence>